<dbReference type="InterPro" id="IPR006626">
    <property type="entry name" value="PbH1"/>
</dbReference>
<feature type="domain" description="Carbohydrate-binding/sugar hydrolysis" evidence="4">
    <location>
        <begin position="7"/>
        <end position="176"/>
    </location>
</feature>
<evidence type="ECO:0000256" key="1">
    <source>
        <dbReference type="ARBA" id="ARBA00004906"/>
    </source>
</evidence>
<evidence type="ECO:0000313" key="5">
    <source>
        <dbReference type="EMBL" id="AMY08806.1"/>
    </source>
</evidence>
<feature type="domain" description="Carbohydrate-binding/sugar hydrolysis" evidence="4">
    <location>
        <begin position="182"/>
        <end position="346"/>
    </location>
</feature>
<evidence type="ECO:0000259" key="4">
    <source>
        <dbReference type="SMART" id="SM00722"/>
    </source>
</evidence>
<keyword evidence="6" id="KW-1185">Reference proteome</keyword>
<dbReference type="PANTHER" id="PTHR22990">
    <property type="entry name" value="F-BOX ONLY PROTEIN"/>
    <property type="match status" value="1"/>
</dbReference>
<gene>
    <name evidence="5" type="ORF">LuPra_02011</name>
</gene>
<dbReference type="Gene3D" id="2.160.20.10">
    <property type="entry name" value="Single-stranded right-handed beta-helix, Pectin lyase-like"/>
    <property type="match status" value="1"/>
</dbReference>
<dbReference type="Pfam" id="PF05048">
    <property type="entry name" value="NosD"/>
    <property type="match status" value="1"/>
</dbReference>
<organism evidence="5 6">
    <name type="scientific">Luteitalea pratensis</name>
    <dbReference type="NCBI Taxonomy" id="1855912"/>
    <lineage>
        <taxon>Bacteria</taxon>
        <taxon>Pseudomonadati</taxon>
        <taxon>Acidobacteriota</taxon>
        <taxon>Vicinamibacteria</taxon>
        <taxon>Vicinamibacterales</taxon>
        <taxon>Vicinamibacteraceae</taxon>
        <taxon>Luteitalea</taxon>
    </lineage>
</organism>
<dbReference type="NCBIfam" id="TIGR03804">
    <property type="entry name" value="para_beta_helix"/>
    <property type="match status" value="2"/>
</dbReference>
<comment type="pathway">
    <text evidence="1">Protein modification; protein ubiquitination.</text>
</comment>
<dbReference type="STRING" id="1855912.LuPra_02011"/>
<evidence type="ECO:0000256" key="2">
    <source>
        <dbReference type="ARBA" id="ARBA00022737"/>
    </source>
</evidence>
<accession>A0A143PK52</accession>
<protein>
    <submittedName>
        <fullName evidence="5">Nitrous oxide reductase family maturation protein NosD</fullName>
    </submittedName>
</protein>
<dbReference type="KEGG" id="abac:LuPra_02011"/>
<dbReference type="PANTHER" id="PTHR22990:SF15">
    <property type="entry name" value="F-BOX ONLY PROTEIN 10"/>
    <property type="match status" value="1"/>
</dbReference>
<dbReference type="PATRIC" id="fig|1813736.3.peg.2112"/>
<keyword evidence="3" id="KW-0833">Ubl conjugation pathway</keyword>
<name>A0A143PK52_LUTPR</name>
<dbReference type="InterPro" id="IPR006633">
    <property type="entry name" value="Carb-bd_sugar_hydrolysis-dom"/>
</dbReference>
<dbReference type="AlphaFoldDB" id="A0A143PK52"/>
<reference evidence="6" key="2">
    <citation type="submission" date="2016-04" db="EMBL/GenBank/DDBJ databases">
        <title>First Complete Genome Sequence of a Subdivision 6 Acidobacterium.</title>
        <authorList>
            <person name="Huang S."/>
            <person name="Vieira S."/>
            <person name="Bunk B."/>
            <person name="Riedel T."/>
            <person name="Sproeer C."/>
            <person name="Overmann J."/>
        </authorList>
    </citation>
    <scope>NUCLEOTIDE SEQUENCE [LARGE SCALE GENOMIC DNA]</scope>
    <source>
        <strain evidence="6">DSM 100886 HEG_-6_39</strain>
    </source>
</reference>
<dbReference type="InterPro" id="IPR051550">
    <property type="entry name" value="SCF-Subunits/Alg-Epimerases"/>
</dbReference>
<dbReference type="SMART" id="SM00722">
    <property type="entry name" value="CASH"/>
    <property type="match status" value="2"/>
</dbReference>
<proteinExistence type="predicted"/>
<sequence>MQRLAEAPAGAEIAVPAGKYRGPFVIERAMRLHGDAGAHLVGDGVTHTIAVRAADVTIDGFEISGSGLDLGKDHAAVHVSGDRAVIVNNRIHDALHGVYVRQANGVRIEGNTILGTRTVLQPIDPFSSAPKPSEGELCEVSLNQNQRGNGIHIWNSSGHVVARNTIRDTRDGVYFSFVDRTEVRDNEIEGVRYGLHYMYSDDNRFEGNVFRDNAAGAALMNSKGIVLRHNRFLANQGHRSYGILLQTVDSTTLEANEIVGNTVGVFFESGHGNRLLDNTIARNHIGIHASDSSDGNDFAGNRFTGNLHTVETTGGNLTSRWAIDGRGNYWEGAVMLDLDRDGIADVPHRELDLFGKLRREFPVIGLLAGSPGERLLRFVHARIALPGLPGVHDPAPLVQPTRP</sequence>
<dbReference type="InterPro" id="IPR022441">
    <property type="entry name" value="Para_beta_helix_rpt-2"/>
</dbReference>
<reference evidence="5 6" key="1">
    <citation type="journal article" date="2016" name="Genome Announc.">
        <title>First Complete Genome Sequence of a Subdivision 6 Acidobacterium Strain.</title>
        <authorList>
            <person name="Huang S."/>
            <person name="Vieira S."/>
            <person name="Bunk B."/>
            <person name="Riedel T."/>
            <person name="Sproer C."/>
            <person name="Overmann J."/>
        </authorList>
    </citation>
    <scope>NUCLEOTIDE SEQUENCE [LARGE SCALE GENOMIC DNA]</scope>
    <source>
        <strain evidence="6">DSM 100886 HEG_-6_39</strain>
    </source>
</reference>
<evidence type="ECO:0000256" key="3">
    <source>
        <dbReference type="ARBA" id="ARBA00022786"/>
    </source>
</evidence>
<evidence type="ECO:0000313" key="6">
    <source>
        <dbReference type="Proteomes" id="UP000076079"/>
    </source>
</evidence>
<dbReference type="SUPFAM" id="SSF51126">
    <property type="entry name" value="Pectin lyase-like"/>
    <property type="match status" value="1"/>
</dbReference>
<dbReference type="InterPro" id="IPR012334">
    <property type="entry name" value="Pectin_lyas_fold"/>
</dbReference>
<dbReference type="InterPro" id="IPR007742">
    <property type="entry name" value="NosD_dom"/>
</dbReference>
<dbReference type="SMART" id="SM00710">
    <property type="entry name" value="PbH1"/>
    <property type="match status" value="10"/>
</dbReference>
<dbReference type="Proteomes" id="UP000076079">
    <property type="component" value="Chromosome"/>
</dbReference>
<keyword evidence="2" id="KW-0677">Repeat</keyword>
<dbReference type="InterPro" id="IPR011050">
    <property type="entry name" value="Pectin_lyase_fold/virulence"/>
</dbReference>
<dbReference type="EMBL" id="CP015136">
    <property type="protein sequence ID" value="AMY08806.1"/>
    <property type="molecule type" value="Genomic_DNA"/>
</dbReference>